<protein>
    <recommendedName>
        <fullName evidence="9">Sema domain-containing protein</fullName>
    </recommendedName>
</protein>
<dbReference type="Pfam" id="PF01437">
    <property type="entry name" value="PSI"/>
    <property type="match status" value="1"/>
</dbReference>
<dbReference type="InterPro" id="IPR001627">
    <property type="entry name" value="Semap_dom"/>
</dbReference>
<gene>
    <name evidence="10" type="ORF">B4U79_14279</name>
</gene>
<organism evidence="10 11">
    <name type="scientific">Dinothrombium tinctorium</name>
    <dbReference type="NCBI Taxonomy" id="1965070"/>
    <lineage>
        <taxon>Eukaryota</taxon>
        <taxon>Metazoa</taxon>
        <taxon>Ecdysozoa</taxon>
        <taxon>Arthropoda</taxon>
        <taxon>Chelicerata</taxon>
        <taxon>Arachnida</taxon>
        <taxon>Acari</taxon>
        <taxon>Acariformes</taxon>
        <taxon>Trombidiformes</taxon>
        <taxon>Prostigmata</taxon>
        <taxon>Anystina</taxon>
        <taxon>Parasitengona</taxon>
        <taxon>Trombidioidea</taxon>
        <taxon>Trombidiidae</taxon>
        <taxon>Dinothrombium</taxon>
    </lineage>
</organism>
<dbReference type="InterPro" id="IPR002165">
    <property type="entry name" value="Plexin_repeat"/>
</dbReference>
<dbReference type="Gene3D" id="2.130.10.10">
    <property type="entry name" value="YVTN repeat-like/Quinoprotein amine dehydrogenase"/>
    <property type="match status" value="1"/>
</dbReference>
<dbReference type="GO" id="GO:0030335">
    <property type="term" value="P:positive regulation of cell migration"/>
    <property type="evidence" value="ECO:0007669"/>
    <property type="project" value="TreeGrafter"/>
</dbReference>
<evidence type="ECO:0000256" key="2">
    <source>
        <dbReference type="ARBA" id="ARBA00022692"/>
    </source>
</evidence>
<dbReference type="STRING" id="1965070.A0A443QVQ8"/>
<dbReference type="SUPFAM" id="SSF101912">
    <property type="entry name" value="Sema domain"/>
    <property type="match status" value="1"/>
</dbReference>
<name>A0A443QVQ8_9ACAR</name>
<dbReference type="EMBL" id="NCKU01003677">
    <property type="protein sequence ID" value="RWS07086.1"/>
    <property type="molecule type" value="Genomic_DNA"/>
</dbReference>
<dbReference type="OrthoDB" id="9988752at2759"/>
<dbReference type="SMART" id="SM00630">
    <property type="entry name" value="Sema"/>
    <property type="match status" value="1"/>
</dbReference>
<dbReference type="Pfam" id="PF23260">
    <property type="entry name" value="TSP1_2"/>
    <property type="match status" value="1"/>
</dbReference>
<keyword evidence="4" id="KW-1133">Transmembrane helix</keyword>
<proteinExistence type="predicted"/>
<keyword evidence="7" id="KW-0325">Glycoprotein</keyword>
<keyword evidence="3" id="KW-0677">Repeat</keyword>
<dbReference type="GO" id="GO:0030215">
    <property type="term" value="F:semaphorin receptor binding"/>
    <property type="evidence" value="ECO:0007669"/>
    <property type="project" value="InterPro"/>
</dbReference>
<keyword evidence="2" id="KW-0812">Transmembrane</keyword>
<feature type="domain" description="Sema" evidence="9">
    <location>
        <begin position="1"/>
        <end position="349"/>
    </location>
</feature>
<dbReference type="PANTHER" id="PTHR11036:SF127">
    <property type="entry name" value="SEMAPHORIN-1A"/>
    <property type="match status" value="1"/>
</dbReference>
<sequence>MCYMIPFESETGISAEKGNLMCPPYKDSNFLTTVTREKEFFYAGKIYNEDESSNFIFNFDINRSVGIVKKNYLNQVIQTLILSLKWLNLDAHFVASFENRKFVYFVFRETAIEALNCDSNEIFSRVARICKNDNGSKQVFLTFVKARIVCFLPGQNSLYYNEVIAAKFINGRLYALFKISHSSINEFALCVFSEEEINSAFEGNFLRQYKENMLWQSITSKEARMQFNCEEQNIESQEFVQDNFLLAEKEIKPLTESPLIVEKFFNFTHIDVISSTTFNNQRVDTILLLTRYNTLKRYVLQDQIESKICMISERQLPINENDFVLTMKANARLNSIVIGTIKEVIKLSIADCEKYTKKYECLHSHDPFCGWSVKSEKCKPFNEVHIKEWEQVNEFKCKVPNKKWSNWKECNETSARTKNYCLCRHEICYSEECLNKAREIQVFNCTKKTEIKFVQSSNSRSDCSDHHQISKSTDLIVTKSNWTQWYTVNRTTDGKLMQERISFTCIAIVKNKRSLIEISKEQRSIKLNNSFKSEKIKENETYLHNSNCIKMSTIFMVVGINMSRAA</sequence>
<dbReference type="PROSITE" id="PS51004">
    <property type="entry name" value="SEMA"/>
    <property type="match status" value="1"/>
</dbReference>
<dbReference type="AlphaFoldDB" id="A0A443QVQ8"/>
<keyword evidence="6" id="KW-1015">Disulfide bond</keyword>
<dbReference type="InterPro" id="IPR027231">
    <property type="entry name" value="Semaphorin"/>
</dbReference>
<dbReference type="Proteomes" id="UP000285301">
    <property type="component" value="Unassembled WGS sequence"/>
</dbReference>
<dbReference type="PANTHER" id="PTHR11036">
    <property type="entry name" value="SEMAPHORIN"/>
    <property type="match status" value="1"/>
</dbReference>
<dbReference type="GO" id="GO:0045499">
    <property type="term" value="F:chemorepellent activity"/>
    <property type="evidence" value="ECO:0007669"/>
    <property type="project" value="TreeGrafter"/>
</dbReference>
<evidence type="ECO:0000256" key="4">
    <source>
        <dbReference type="ARBA" id="ARBA00022989"/>
    </source>
</evidence>
<evidence type="ECO:0000256" key="6">
    <source>
        <dbReference type="ARBA" id="ARBA00023157"/>
    </source>
</evidence>
<evidence type="ECO:0000256" key="1">
    <source>
        <dbReference type="ARBA" id="ARBA00004370"/>
    </source>
</evidence>
<accession>A0A443QVQ8</accession>
<keyword evidence="11" id="KW-1185">Reference proteome</keyword>
<comment type="caution">
    <text evidence="8">Lacks conserved residue(s) required for the propagation of feature annotation.</text>
</comment>
<evidence type="ECO:0000256" key="8">
    <source>
        <dbReference type="PROSITE-ProRule" id="PRU00352"/>
    </source>
</evidence>
<dbReference type="SUPFAM" id="SSF103575">
    <property type="entry name" value="Plexin repeat"/>
    <property type="match status" value="1"/>
</dbReference>
<dbReference type="Pfam" id="PF01403">
    <property type="entry name" value="Sema"/>
    <property type="match status" value="1"/>
</dbReference>
<dbReference type="InterPro" id="IPR036352">
    <property type="entry name" value="Semap_dom_sf"/>
</dbReference>
<dbReference type="InterPro" id="IPR057563">
    <property type="entry name" value="Sema5A/B-like_TSP-1"/>
</dbReference>
<dbReference type="Gene3D" id="3.30.1680.10">
    <property type="entry name" value="ligand-binding face of the semaphorins, domain 2"/>
    <property type="match status" value="1"/>
</dbReference>
<evidence type="ECO:0000256" key="3">
    <source>
        <dbReference type="ARBA" id="ARBA00022737"/>
    </source>
</evidence>
<dbReference type="InterPro" id="IPR015943">
    <property type="entry name" value="WD40/YVTN_repeat-like_dom_sf"/>
</dbReference>
<evidence type="ECO:0000256" key="7">
    <source>
        <dbReference type="ARBA" id="ARBA00023180"/>
    </source>
</evidence>
<keyword evidence="5" id="KW-0472">Membrane</keyword>
<evidence type="ECO:0000256" key="5">
    <source>
        <dbReference type="ARBA" id="ARBA00023136"/>
    </source>
</evidence>
<comment type="subcellular location">
    <subcellularLocation>
        <location evidence="1">Membrane</location>
    </subcellularLocation>
</comment>
<comment type="caution">
    <text evidence="10">The sequence shown here is derived from an EMBL/GenBank/DDBJ whole genome shotgun (WGS) entry which is preliminary data.</text>
</comment>
<evidence type="ECO:0000313" key="11">
    <source>
        <dbReference type="Proteomes" id="UP000285301"/>
    </source>
</evidence>
<reference evidence="10 11" key="1">
    <citation type="journal article" date="2018" name="Gigascience">
        <title>Genomes of trombidid mites reveal novel predicted allergens and laterally-transferred genes associated with secondary metabolism.</title>
        <authorList>
            <person name="Dong X."/>
            <person name="Chaisiri K."/>
            <person name="Xia D."/>
            <person name="Armstrong S.D."/>
            <person name="Fang Y."/>
            <person name="Donnelly M.J."/>
            <person name="Kadowaki T."/>
            <person name="McGarry J.W."/>
            <person name="Darby A.C."/>
            <person name="Makepeace B.L."/>
        </authorList>
    </citation>
    <scope>NUCLEOTIDE SEQUENCE [LARGE SCALE GENOMIC DNA]</scope>
    <source>
        <strain evidence="10">UoL-WK</strain>
    </source>
</reference>
<evidence type="ECO:0000313" key="10">
    <source>
        <dbReference type="EMBL" id="RWS07086.1"/>
    </source>
</evidence>
<dbReference type="GO" id="GO:0005886">
    <property type="term" value="C:plasma membrane"/>
    <property type="evidence" value="ECO:0007669"/>
    <property type="project" value="TreeGrafter"/>
</dbReference>
<evidence type="ECO:0000259" key="9">
    <source>
        <dbReference type="PROSITE" id="PS51004"/>
    </source>
</evidence>